<protein>
    <recommendedName>
        <fullName evidence="4">Transposase</fullName>
    </recommendedName>
</protein>
<keyword evidence="3" id="KW-1185">Reference proteome</keyword>
<dbReference type="AlphaFoldDB" id="A0A9X1ZEX1"/>
<dbReference type="GO" id="GO:0004803">
    <property type="term" value="F:transposase activity"/>
    <property type="evidence" value="ECO:0007669"/>
    <property type="project" value="InterPro"/>
</dbReference>
<reference evidence="2" key="1">
    <citation type="submission" date="2022-01" db="EMBL/GenBank/DDBJ databases">
        <title>Whole genome-based taxonomy of the Shewanellaceae.</title>
        <authorList>
            <person name="Martin-Rodriguez A.J."/>
        </authorList>
    </citation>
    <scope>NUCLEOTIDE SEQUENCE</scope>
    <source>
        <strain evidence="2">KCTC 23973</strain>
    </source>
</reference>
<gene>
    <name evidence="2" type="ORF">L2740_06310</name>
</gene>
<dbReference type="GO" id="GO:0003677">
    <property type="term" value="F:DNA binding"/>
    <property type="evidence" value="ECO:0007669"/>
    <property type="project" value="InterPro"/>
</dbReference>
<accession>A0A9X1ZEX1</accession>
<dbReference type="Pfam" id="PF01527">
    <property type="entry name" value="HTH_Tnp_1"/>
    <property type="match status" value="1"/>
</dbReference>
<dbReference type="SUPFAM" id="SSF46689">
    <property type="entry name" value="Homeodomain-like"/>
    <property type="match status" value="1"/>
</dbReference>
<evidence type="ECO:0000256" key="1">
    <source>
        <dbReference type="ARBA" id="ARBA00009964"/>
    </source>
</evidence>
<evidence type="ECO:0008006" key="4">
    <source>
        <dbReference type="Google" id="ProtNLM"/>
    </source>
</evidence>
<dbReference type="GO" id="GO:0006313">
    <property type="term" value="P:DNA transposition"/>
    <property type="evidence" value="ECO:0007669"/>
    <property type="project" value="InterPro"/>
</dbReference>
<dbReference type="InterPro" id="IPR009057">
    <property type="entry name" value="Homeodomain-like_sf"/>
</dbReference>
<evidence type="ECO:0000313" key="2">
    <source>
        <dbReference type="EMBL" id="MCL1138160.1"/>
    </source>
</evidence>
<dbReference type="EMBL" id="JAKILB010000003">
    <property type="protein sequence ID" value="MCL1138160.1"/>
    <property type="molecule type" value="Genomic_DNA"/>
</dbReference>
<dbReference type="Proteomes" id="UP001139293">
    <property type="component" value="Unassembled WGS sequence"/>
</dbReference>
<sequence length="132" mass="16085">MHKHRYKYSAEFIYTVLSEFEASTSKPREFFDTQEVNSQTVYMWRTKFGKMTEKQIADYRKMEERSSQLRVENQKLQRKLDAVSDFFLREFPDDKIRRGYARRLYQQGPLGQTEACELLIVKRNSFYKRKEQ</sequence>
<proteinExistence type="inferred from homology"/>
<comment type="similarity">
    <text evidence="1">Belongs to the transposase 8 family.</text>
</comment>
<evidence type="ECO:0000313" key="3">
    <source>
        <dbReference type="Proteomes" id="UP001139293"/>
    </source>
</evidence>
<name>A0A9X1ZEX1_9GAMM</name>
<organism evidence="2 3">
    <name type="scientific">Shewanella pneumatophori</name>
    <dbReference type="NCBI Taxonomy" id="314092"/>
    <lineage>
        <taxon>Bacteria</taxon>
        <taxon>Pseudomonadati</taxon>
        <taxon>Pseudomonadota</taxon>
        <taxon>Gammaproteobacteria</taxon>
        <taxon>Alteromonadales</taxon>
        <taxon>Shewanellaceae</taxon>
        <taxon>Shewanella</taxon>
    </lineage>
</organism>
<dbReference type="RefSeq" id="WP_248949251.1">
    <property type="nucleotide sequence ID" value="NZ_JAKILB010000003.1"/>
</dbReference>
<comment type="caution">
    <text evidence="2">The sequence shown here is derived from an EMBL/GenBank/DDBJ whole genome shotgun (WGS) entry which is preliminary data.</text>
</comment>
<dbReference type="InterPro" id="IPR002514">
    <property type="entry name" value="Transposase_8"/>
</dbReference>